<accession>A0A1W9NXA2</accession>
<feature type="coiled-coil region" evidence="1">
    <location>
        <begin position="301"/>
        <end position="328"/>
    </location>
</feature>
<sequence length="479" mass="54741">MGWKRKGRSEGECLENTITAMTMMGSERPINREFPPKGPQAAEGRVRIPECVELEGKLGEGVHTGKVTAFIVRGKSRYGFARVPGLKKDVFFLPDFVPEMEDLEQGLPDRGEEVILVGVYRTARGLRAERVIRGELAESLQRFGQQHPGSLRLSPRLVEWNCGYNVVVGQLSLRKEFGGEYGQKFPKTWPIIIEGFGDPLEGIPSVRPEAVDYLNRALAFEKSGKLQLPDWLIEAIRNKERFAPSYHELLMSFLLLAPQEARIKDDAQVLHSLGGSRGTTPEGVWKRILWRYGQSYDPEVLAQRERLRREYDRRVEKLKTEVEALLQKYGLELVDARPDRPRTSVFHRLALDNVELVGQVGLEAGDSSLNHELDEEPWSYRAYWVENQEDEAYKEEPGRHLVVLVATGEEEDYYGDEGPDYWGYRLTDRYACWFYYTEATFLGYSPDINESLLPPSLDHPLWQNKVDVGFGPKRMVSSS</sequence>
<protein>
    <submittedName>
        <fullName evidence="2">Uncharacterized protein</fullName>
    </submittedName>
</protein>
<evidence type="ECO:0000313" key="2">
    <source>
        <dbReference type="EMBL" id="OQX50672.1"/>
    </source>
</evidence>
<reference evidence="3" key="1">
    <citation type="submission" date="2017-03" db="EMBL/GenBank/DDBJ databases">
        <title>Novel pathways for hydrocarbon cycling and metabolic interdependencies in hydrothermal sediment communities.</title>
        <authorList>
            <person name="Dombrowski N."/>
            <person name="Seitz K."/>
            <person name="Teske A."/>
            <person name="Baker B."/>
        </authorList>
    </citation>
    <scope>NUCLEOTIDE SEQUENCE [LARGE SCALE GENOMIC DNA]</scope>
</reference>
<gene>
    <name evidence="2" type="ORF">B5M47_03500</name>
</gene>
<name>A0A1W9NXA2_UNCC3</name>
<dbReference type="STRING" id="1968527.B5M47_03500"/>
<comment type="caution">
    <text evidence="2">The sequence shown here is derived from an EMBL/GenBank/DDBJ whole genome shotgun (WGS) entry which is preliminary data.</text>
</comment>
<dbReference type="AlphaFoldDB" id="A0A1W9NXA2"/>
<evidence type="ECO:0000313" key="3">
    <source>
        <dbReference type="Proteomes" id="UP000192520"/>
    </source>
</evidence>
<evidence type="ECO:0000256" key="1">
    <source>
        <dbReference type="SAM" id="Coils"/>
    </source>
</evidence>
<dbReference type="Proteomes" id="UP000192520">
    <property type="component" value="Unassembled WGS sequence"/>
</dbReference>
<proteinExistence type="predicted"/>
<dbReference type="EMBL" id="MZGJ01000025">
    <property type="protein sequence ID" value="OQX50672.1"/>
    <property type="molecule type" value="Genomic_DNA"/>
</dbReference>
<keyword evidence="1" id="KW-0175">Coiled coil</keyword>
<organism evidence="2 3">
    <name type="scientific">candidate division CPR3 bacterium 4484_211</name>
    <dbReference type="NCBI Taxonomy" id="1968527"/>
    <lineage>
        <taxon>Bacteria</taxon>
        <taxon>Bacteria division CPR3</taxon>
    </lineage>
</organism>